<dbReference type="InterPro" id="IPR049174">
    <property type="entry name" value="Beta-AFase-like"/>
</dbReference>
<gene>
    <name evidence="3" type="ORF">S12H4_53565</name>
</gene>
<feature type="non-terminal residue" evidence="3">
    <location>
        <position position="233"/>
    </location>
</feature>
<sequence length="233" mass="26539">PVELADVKIQDDFWLPRIKINHETGIRHAFEKCDQTGSLANFDKATGVISGEHRGTLANDSDVYKVIEGAAYSLQHHPDSKLEAYVDKLIDRIIAAQQPDGYLNTYFTVKEPDKRWLNLRMWHELYCAGHYFEAAVAYSQVTGKRKILDSAVKLADYIDSVFGPGKRYDVPGHEEIELALIKLYQTTGNERYLNLSKFFLDERGYAHGTLRSPFDPNDTSQYDKLSPLVPARQ</sequence>
<feature type="non-terminal residue" evidence="3">
    <location>
        <position position="1"/>
    </location>
</feature>
<feature type="domain" description="Non-reducing end beta-L-arabinofuranosidase-like GH127 catalytic" evidence="2">
    <location>
        <begin position="6"/>
        <end position="207"/>
    </location>
</feature>
<dbReference type="Pfam" id="PF07944">
    <property type="entry name" value="Beta-AFase-like_GH127_cat"/>
    <property type="match status" value="1"/>
</dbReference>
<dbReference type="AlphaFoldDB" id="X1VBX5"/>
<evidence type="ECO:0000313" key="3">
    <source>
        <dbReference type="EMBL" id="GAJ03545.1"/>
    </source>
</evidence>
<dbReference type="GO" id="GO:0005975">
    <property type="term" value="P:carbohydrate metabolic process"/>
    <property type="evidence" value="ECO:0007669"/>
    <property type="project" value="InterPro"/>
</dbReference>
<dbReference type="SUPFAM" id="SSF48208">
    <property type="entry name" value="Six-hairpin glycosidases"/>
    <property type="match status" value="1"/>
</dbReference>
<feature type="region of interest" description="Disordered" evidence="1">
    <location>
        <begin position="211"/>
        <end position="233"/>
    </location>
</feature>
<dbReference type="EMBL" id="BARW01034122">
    <property type="protein sequence ID" value="GAJ03545.1"/>
    <property type="molecule type" value="Genomic_DNA"/>
</dbReference>
<dbReference type="PANTHER" id="PTHR43465">
    <property type="entry name" value="DUF1680 DOMAIN PROTEIN (AFU_ORTHOLOGUE AFUA_1G08910)"/>
    <property type="match status" value="1"/>
</dbReference>
<protein>
    <recommendedName>
        <fullName evidence="2">Non-reducing end beta-L-arabinofuranosidase-like GH127 catalytic domain-containing protein</fullName>
    </recommendedName>
</protein>
<name>X1VBX5_9ZZZZ</name>
<evidence type="ECO:0000256" key="1">
    <source>
        <dbReference type="SAM" id="MobiDB-lite"/>
    </source>
</evidence>
<accession>X1VBX5</accession>
<evidence type="ECO:0000259" key="2">
    <source>
        <dbReference type="Pfam" id="PF07944"/>
    </source>
</evidence>
<proteinExistence type="predicted"/>
<organism evidence="3">
    <name type="scientific">marine sediment metagenome</name>
    <dbReference type="NCBI Taxonomy" id="412755"/>
    <lineage>
        <taxon>unclassified sequences</taxon>
        <taxon>metagenomes</taxon>
        <taxon>ecological metagenomes</taxon>
    </lineage>
</organism>
<dbReference type="InterPro" id="IPR008928">
    <property type="entry name" value="6-hairpin_glycosidase_sf"/>
</dbReference>
<dbReference type="InterPro" id="IPR012878">
    <property type="entry name" value="Beta-AFase-like_GH127_cat"/>
</dbReference>
<comment type="caution">
    <text evidence="3">The sequence shown here is derived from an EMBL/GenBank/DDBJ whole genome shotgun (WGS) entry which is preliminary data.</text>
</comment>
<dbReference type="PANTHER" id="PTHR43465:SF2">
    <property type="entry name" value="DUF1680 DOMAIN PROTEIN (AFU_ORTHOLOGUE AFUA_1G08910)"/>
    <property type="match status" value="1"/>
</dbReference>
<reference evidence="3" key="1">
    <citation type="journal article" date="2014" name="Front. Microbiol.">
        <title>High frequency of phylogenetically diverse reductive dehalogenase-homologous genes in deep subseafloor sedimentary metagenomes.</title>
        <authorList>
            <person name="Kawai M."/>
            <person name="Futagami T."/>
            <person name="Toyoda A."/>
            <person name="Takaki Y."/>
            <person name="Nishi S."/>
            <person name="Hori S."/>
            <person name="Arai W."/>
            <person name="Tsubouchi T."/>
            <person name="Morono Y."/>
            <person name="Uchiyama I."/>
            <person name="Ito T."/>
            <person name="Fujiyama A."/>
            <person name="Inagaki F."/>
            <person name="Takami H."/>
        </authorList>
    </citation>
    <scope>NUCLEOTIDE SEQUENCE</scope>
    <source>
        <strain evidence="3">Expedition CK06-06</strain>
    </source>
</reference>